<reference evidence="3 4" key="1">
    <citation type="submission" date="2016-10" db="EMBL/GenBank/DDBJ databases">
        <authorList>
            <person name="de Groot N.N."/>
        </authorList>
    </citation>
    <scope>NUCLEOTIDE SEQUENCE [LARGE SCALE GENOMIC DNA]</scope>
    <source>
        <strain evidence="3 4">NLAE-zl-G419</strain>
    </source>
</reference>
<keyword evidence="2" id="KW-0472">Membrane</keyword>
<dbReference type="RefSeq" id="WP_027637693.1">
    <property type="nucleotide sequence ID" value="NZ_CABMJC010000013.1"/>
</dbReference>
<feature type="transmembrane region" description="Helical" evidence="2">
    <location>
        <begin position="380"/>
        <end position="404"/>
    </location>
</feature>
<gene>
    <name evidence="3" type="ORF">SAMN04487885_12910</name>
</gene>
<dbReference type="STRING" id="1529.SAMN04487885_12910"/>
<keyword evidence="2" id="KW-0812">Transmembrane</keyword>
<feature type="coiled-coil region" evidence="1">
    <location>
        <begin position="153"/>
        <end position="241"/>
    </location>
</feature>
<feature type="transmembrane region" description="Helical" evidence="2">
    <location>
        <begin position="21"/>
        <end position="42"/>
    </location>
</feature>
<dbReference type="eggNOG" id="COG1277">
    <property type="taxonomic scope" value="Bacteria"/>
</dbReference>
<feature type="transmembrane region" description="Helical" evidence="2">
    <location>
        <begin position="338"/>
        <end position="359"/>
    </location>
</feature>
<feature type="transmembrane region" description="Helical" evidence="2">
    <location>
        <begin position="440"/>
        <end position="460"/>
    </location>
</feature>
<dbReference type="GeneID" id="90546007"/>
<protein>
    <submittedName>
        <fullName evidence="3">ABC-2 type transport system permease protein</fullName>
    </submittedName>
</protein>
<keyword evidence="2" id="KW-1133">Transmembrane helix</keyword>
<dbReference type="GO" id="GO:0005886">
    <property type="term" value="C:plasma membrane"/>
    <property type="evidence" value="ECO:0007669"/>
    <property type="project" value="UniProtKB-SubCell"/>
</dbReference>
<dbReference type="Proteomes" id="UP000182135">
    <property type="component" value="Unassembled WGS sequence"/>
</dbReference>
<dbReference type="AlphaFoldDB" id="A0A1I2PLA7"/>
<accession>A0A1I2PLA7</accession>
<evidence type="ECO:0000313" key="3">
    <source>
        <dbReference type="EMBL" id="SFG14777.1"/>
    </source>
</evidence>
<dbReference type="PANTHER" id="PTHR37305:SF1">
    <property type="entry name" value="MEMBRANE PROTEIN"/>
    <property type="match status" value="1"/>
</dbReference>
<name>A0A1I2PLA7_9CLOT</name>
<evidence type="ECO:0000256" key="2">
    <source>
        <dbReference type="SAM" id="Phobius"/>
    </source>
</evidence>
<feature type="transmembrane region" description="Helical" evidence="2">
    <location>
        <begin position="528"/>
        <end position="549"/>
    </location>
</feature>
<keyword evidence="4" id="KW-1185">Reference proteome</keyword>
<feature type="transmembrane region" description="Helical" evidence="2">
    <location>
        <begin position="466"/>
        <end position="485"/>
    </location>
</feature>
<organism evidence="3 4">
    <name type="scientific">Clostridium cadaveris</name>
    <dbReference type="NCBI Taxonomy" id="1529"/>
    <lineage>
        <taxon>Bacteria</taxon>
        <taxon>Bacillati</taxon>
        <taxon>Bacillota</taxon>
        <taxon>Clostridia</taxon>
        <taxon>Eubacteriales</taxon>
        <taxon>Clostridiaceae</taxon>
        <taxon>Clostridium</taxon>
    </lineage>
</organism>
<proteinExistence type="predicted"/>
<dbReference type="GO" id="GO:0140359">
    <property type="term" value="F:ABC-type transporter activity"/>
    <property type="evidence" value="ECO:0007669"/>
    <property type="project" value="InterPro"/>
</dbReference>
<dbReference type="Pfam" id="PF12679">
    <property type="entry name" value="ABC2_membrane_2"/>
    <property type="match status" value="1"/>
</dbReference>
<dbReference type="PANTHER" id="PTHR37305">
    <property type="entry name" value="INTEGRAL MEMBRANE PROTEIN-RELATED"/>
    <property type="match status" value="1"/>
</dbReference>
<dbReference type="EMBL" id="FOOE01000029">
    <property type="protein sequence ID" value="SFG14777.1"/>
    <property type="molecule type" value="Genomic_DNA"/>
</dbReference>
<keyword evidence="1" id="KW-0175">Coiled coil</keyword>
<sequence>MRKIGILTKNELIKQYKKVGTKVILILILISALAIPGAIKFISEKERNSNSYIEHYKSQLEYLDMDNKNLEKEGNTKNNQLLKAIRSKEKEKLNILIDNNISYDDWRSDSVNQWFENEVSIITIQAILDGHETKDIPDYFGSEKIQIFSSMSKEELQEELKILNKSNPKLKDGIVKNDFMSYLDANIKSMKESVNKQKENIKTMEDAIKADPKKNDLKAVLESAKAQLKATEGRLEATQYRYNNKIAYDNNDWKSNTIKDIGFKYDSQMEAMLDEERFNQQYSHQISRGMTYETYKKDFEDKQKKIKEEIELNWYSLKNEVPQIKFQKDARSSVDQLYLMYVSVIIVVSIIIAGGIVSSEFSTGTVRLLMIRPVSRWKFLFSKLMAVLIVGYTTLILSVGMLIISSGITYGFKGFGTNVISFVGGSIVEKNYIASIIPKLMFSSISLIFIIAVAITLSTITRNTALSVGLTMMMYLGSSPATLMLTGLNMKWVTKTIFPYMNLSNFYGDSIIVGMIKQQFGVNLDPNFGAAYLLIFAAILLAISFISFVKRDVK</sequence>
<evidence type="ECO:0000313" key="4">
    <source>
        <dbReference type="Proteomes" id="UP000182135"/>
    </source>
</evidence>
<evidence type="ECO:0000256" key="1">
    <source>
        <dbReference type="SAM" id="Coils"/>
    </source>
</evidence>